<name>A0AAD6F3Y4_9TELE</name>
<dbReference type="InterPro" id="IPR001715">
    <property type="entry name" value="CH_dom"/>
</dbReference>
<sequence>MHKIKGFSPSPSLVTSSQSLLDWCQEVTQGHKGLKITNFSTSWRNGLAFCAILHHFQPEKINYEMLDPYDIKINNKRLFMALQNLAYRG</sequence>
<comment type="caution">
    <text evidence="2">The sequence shown here is derived from an EMBL/GenBank/DDBJ whole genome shotgun (WGS) entry which is preliminary data.</text>
</comment>
<accession>A0AAD6F3Y4</accession>
<evidence type="ECO:0000259" key="1">
    <source>
        <dbReference type="PROSITE" id="PS50021"/>
    </source>
</evidence>
<proteinExistence type="predicted"/>
<feature type="domain" description="Calponin-homology (CH)" evidence="1">
    <location>
        <begin position="14"/>
        <end position="89"/>
    </location>
</feature>
<dbReference type="Gene3D" id="1.10.418.10">
    <property type="entry name" value="Calponin-like domain"/>
    <property type="match status" value="1"/>
</dbReference>
<evidence type="ECO:0000313" key="2">
    <source>
        <dbReference type="EMBL" id="KAJ4920654.1"/>
    </source>
</evidence>
<evidence type="ECO:0000313" key="3">
    <source>
        <dbReference type="Proteomes" id="UP001219934"/>
    </source>
</evidence>
<dbReference type="PANTHER" id="PTHR23167:SF91">
    <property type="entry name" value="EH DOMAIN-BINDING PROTEIN 1-LIKE PROTEIN 1"/>
    <property type="match status" value="1"/>
</dbReference>
<protein>
    <recommendedName>
        <fullName evidence="1">Calponin-homology (CH) domain-containing protein</fullName>
    </recommendedName>
</protein>
<dbReference type="InterPro" id="IPR050540">
    <property type="entry name" value="F-actin_Monoox_Mical"/>
</dbReference>
<dbReference type="Proteomes" id="UP001219934">
    <property type="component" value="Unassembled WGS sequence"/>
</dbReference>
<organism evidence="2 3">
    <name type="scientific">Pogonophryne albipinna</name>
    <dbReference type="NCBI Taxonomy" id="1090488"/>
    <lineage>
        <taxon>Eukaryota</taxon>
        <taxon>Metazoa</taxon>
        <taxon>Chordata</taxon>
        <taxon>Craniata</taxon>
        <taxon>Vertebrata</taxon>
        <taxon>Euteleostomi</taxon>
        <taxon>Actinopterygii</taxon>
        <taxon>Neopterygii</taxon>
        <taxon>Teleostei</taxon>
        <taxon>Neoteleostei</taxon>
        <taxon>Acanthomorphata</taxon>
        <taxon>Eupercaria</taxon>
        <taxon>Perciformes</taxon>
        <taxon>Notothenioidei</taxon>
        <taxon>Pogonophryne</taxon>
    </lineage>
</organism>
<gene>
    <name evidence="2" type="ORF">JOQ06_019575</name>
</gene>
<dbReference type="PANTHER" id="PTHR23167">
    <property type="entry name" value="CALPONIN HOMOLOGY DOMAIN-CONTAINING PROTEIN DDB_G0272472-RELATED"/>
    <property type="match status" value="1"/>
</dbReference>
<dbReference type="Pfam" id="PF00307">
    <property type="entry name" value="CH"/>
    <property type="match status" value="1"/>
</dbReference>
<dbReference type="EMBL" id="JAPTMU010000178">
    <property type="protein sequence ID" value="KAJ4920654.1"/>
    <property type="molecule type" value="Genomic_DNA"/>
</dbReference>
<reference evidence="2" key="1">
    <citation type="submission" date="2022-11" db="EMBL/GenBank/DDBJ databases">
        <title>Chromosome-level genome of Pogonophryne albipinna.</title>
        <authorList>
            <person name="Jo E."/>
        </authorList>
    </citation>
    <scope>NUCLEOTIDE SEQUENCE</scope>
    <source>
        <strain evidence="2">SGF0006</strain>
        <tissue evidence="2">Muscle</tissue>
    </source>
</reference>
<dbReference type="AlphaFoldDB" id="A0AAD6F3Y4"/>
<keyword evidence="3" id="KW-1185">Reference proteome</keyword>
<dbReference type="SUPFAM" id="SSF47576">
    <property type="entry name" value="Calponin-homology domain, CH-domain"/>
    <property type="match status" value="1"/>
</dbReference>
<dbReference type="PROSITE" id="PS50021">
    <property type="entry name" value="CH"/>
    <property type="match status" value="1"/>
</dbReference>
<dbReference type="InterPro" id="IPR036872">
    <property type="entry name" value="CH_dom_sf"/>
</dbReference>